<dbReference type="Pfam" id="PF00271">
    <property type="entry name" value="Helicase_C"/>
    <property type="match status" value="1"/>
</dbReference>
<comment type="catalytic activity">
    <reaction evidence="11">
        <text>ATP + H2O = ADP + phosphate + H(+)</text>
        <dbReference type="Rhea" id="RHEA:13065"/>
        <dbReference type="ChEBI" id="CHEBI:15377"/>
        <dbReference type="ChEBI" id="CHEBI:15378"/>
        <dbReference type="ChEBI" id="CHEBI:30616"/>
        <dbReference type="ChEBI" id="CHEBI:43474"/>
        <dbReference type="ChEBI" id="CHEBI:456216"/>
        <dbReference type="EC" id="5.6.2.4"/>
    </reaction>
</comment>
<dbReference type="InterPro" id="IPR001650">
    <property type="entry name" value="Helicase_C-like"/>
</dbReference>
<name>A0ABV1EKR0_9FIRM</name>
<feature type="binding site" evidence="11">
    <location>
        <position position="530"/>
    </location>
    <ligand>
        <name>Zn(2+)</name>
        <dbReference type="ChEBI" id="CHEBI:29105"/>
        <label>1</label>
    </ligand>
</feature>
<dbReference type="HAMAP" id="MF_00983">
    <property type="entry name" value="PriA"/>
    <property type="match status" value="1"/>
</dbReference>
<dbReference type="InterPro" id="IPR005259">
    <property type="entry name" value="PriA"/>
</dbReference>
<dbReference type="SMART" id="SM00490">
    <property type="entry name" value="HELICc"/>
    <property type="match status" value="1"/>
</dbReference>
<keyword evidence="4 11" id="KW-0547">Nucleotide-binding</keyword>
<dbReference type="InterPro" id="IPR027417">
    <property type="entry name" value="P-loop_NTPase"/>
</dbReference>
<dbReference type="InterPro" id="IPR041222">
    <property type="entry name" value="PriA_3primeBD"/>
</dbReference>
<comment type="caution">
    <text evidence="14">The sequence shown here is derived from an EMBL/GenBank/DDBJ whole genome shotgun (WGS) entry which is preliminary data.</text>
</comment>
<feature type="binding site" evidence="11">
    <location>
        <position position="539"/>
    </location>
    <ligand>
        <name>Zn(2+)</name>
        <dbReference type="ChEBI" id="CHEBI:29105"/>
        <label>2</label>
    </ligand>
</feature>
<dbReference type="CDD" id="cd18804">
    <property type="entry name" value="SF2_C_priA"/>
    <property type="match status" value="1"/>
</dbReference>
<dbReference type="Gene3D" id="3.40.50.300">
    <property type="entry name" value="P-loop containing nucleotide triphosphate hydrolases"/>
    <property type="match status" value="2"/>
</dbReference>
<comment type="subunit">
    <text evidence="11">Component of the replication restart primosome.</text>
</comment>
<dbReference type="PANTHER" id="PTHR30580:SF0">
    <property type="entry name" value="PRIMOSOMAL PROTEIN N"/>
    <property type="match status" value="1"/>
</dbReference>
<organism evidence="14 15">
    <name type="scientific">Flavonifractor hominis</name>
    <dbReference type="NCBI Taxonomy" id="3133178"/>
    <lineage>
        <taxon>Bacteria</taxon>
        <taxon>Bacillati</taxon>
        <taxon>Bacillota</taxon>
        <taxon>Clostridia</taxon>
        <taxon>Eubacteriales</taxon>
        <taxon>Oscillospiraceae</taxon>
        <taxon>Flavonifractor</taxon>
    </lineage>
</organism>
<evidence type="ECO:0000259" key="13">
    <source>
        <dbReference type="PROSITE" id="PS51194"/>
    </source>
</evidence>
<feature type="binding site" evidence="11">
    <location>
        <position position="554"/>
    </location>
    <ligand>
        <name>Zn(2+)</name>
        <dbReference type="ChEBI" id="CHEBI:29105"/>
        <label>2</label>
    </ligand>
</feature>
<keyword evidence="1 11" id="KW-0639">Primosome</keyword>
<evidence type="ECO:0000256" key="6">
    <source>
        <dbReference type="ARBA" id="ARBA00022806"/>
    </source>
</evidence>
<dbReference type="PROSITE" id="PS51194">
    <property type="entry name" value="HELICASE_CTER"/>
    <property type="match status" value="1"/>
</dbReference>
<evidence type="ECO:0000256" key="5">
    <source>
        <dbReference type="ARBA" id="ARBA00022801"/>
    </source>
</evidence>
<dbReference type="InterPro" id="IPR041236">
    <property type="entry name" value="PriA_C"/>
</dbReference>
<dbReference type="Pfam" id="PF17764">
    <property type="entry name" value="PriA_3primeBD"/>
    <property type="match status" value="1"/>
</dbReference>
<dbReference type="InterPro" id="IPR042115">
    <property type="entry name" value="PriA_3primeBD_sf"/>
</dbReference>
<dbReference type="Pfam" id="PF00270">
    <property type="entry name" value="DEAD"/>
    <property type="match status" value="1"/>
</dbReference>
<evidence type="ECO:0000256" key="10">
    <source>
        <dbReference type="ARBA" id="ARBA00023235"/>
    </source>
</evidence>
<dbReference type="InterPro" id="IPR040498">
    <property type="entry name" value="PriA_CRR"/>
</dbReference>
<dbReference type="InterPro" id="IPR011545">
    <property type="entry name" value="DEAD/DEAH_box_helicase_dom"/>
</dbReference>
<comment type="function">
    <text evidence="11">Initiates the restart of stalled replication forks, which reloads the replicative helicase on sites other than the origin of replication. Recognizes and binds to abandoned replication forks and remodels them to uncover a helicase loading site. Promotes assembly of the primosome at these replication forks.</text>
</comment>
<dbReference type="Proteomes" id="UP001440599">
    <property type="component" value="Unassembled WGS sequence"/>
</dbReference>
<keyword evidence="2 11" id="KW-0235">DNA replication</keyword>
<comment type="catalytic activity">
    <reaction evidence="11">
        <text>Couples ATP hydrolysis with the unwinding of duplex DNA by translocating in the 3'-5' direction.</text>
        <dbReference type="EC" id="5.6.2.4"/>
    </reaction>
</comment>
<dbReference type="GO" id="GO:0016787">
    <property type="term" value="F:hydrolase activity"/>
    <property type="evidence" value="ECO:0007669"/>
    <property type="project" value="UniProtKB-KW"/>
</dbReference>
<dbReference type="Gene3D" id="3.40.1440.60">
    <property type="entry name" value="PriA, 3(prime) DNA-binding domain"/>
    <property type="match status" value="1"/>
</dbReference>
<feature type="binding site" evidence="11">
    <location>
        <position position="536"/>
    </location>
    <ligand>
        <name>Zn(2+)</name>
        <dbReference type="ChEBI" id="CHEBI:29105"/>
        <label>2</label>
    </ligand>
</feature>
<dbReference type="PROSITE" id="PS51192">
    <property type="entry name" value="HELICASE_ATP_BIND_1"/>
    <property type="match status" value="1"/>
</dbReference>
<keyword evidence="7 11" id="KW-0862">Zinc</keyword>
<protein>
    <recommendedName>
        <fullName evidence="11">Replication restart protein PriA</fullName>
    </recommendedName>
    <alternativeName>
        <fullName evidence="11">ATP-dependent DNA helicase PriA</fullName>
        <ecNumber evidence="11">5.6.2.4</ecNumber>
    </alternativeName>
    <alternativeName>
        <fullName evidence="11">DNA 3'-5' helicase PriA</fullName>
    </alternativeName>
</protein>
<feature type="binding site" evidence="11">
    <location>
        <position position="557"/>
    </location>
    <ligand>
        <name>Zn(2+)</name>
        <dbReference type="ChEBI" id="CHEBI:29105"/>
        <label>2</label>
    </ligand>
</feature>
<dbReference type="RefSeq" id="WP_349138861.1">
    <property type="nucleotide sequence ID" value="NZ_JBBMFT010000001.1"/>
</dbReference>
<dbReference type="Pfam" id="PF18074">
    <property type="entry name" value="PriA_C"/>
    <property type="match status" value="1"/>
</dbReference>
<accession>A0ABV1EKR0</accession>
<feature type="domain" description="Helicase ATP-binding" evidence="12">
    <location>
        <begin position="299"/>
        <end position="465"/>
    </location>
</feature>
<dbReference type="NCBIfam" id="TIGR00595">
    <property type="entry name" value="priA"/>
    <property type="match status" value="1"/>
</dbReference>
<dbReference type="PANTHER" id="PTHR30580">
    <property type="entry name" value="PRIMOSOMAL PROTEIN N"/>
    <property type="match status" value="1"/>
</dbReference>
<evidence type="ECO:0000313" key="15">
    <source>
        <dbReference type="Proteomes" id="UP001440599"/>
    </source>
</evidence>
<dbReference type="EMBL" id="JBBMFT010000001">
    <property type="protein sequence ID" value="MEQ2455167.1"/>
    <property type="molecule type" value="Genomic_DNA"/>
</dbReference>
<dbReference type="Pfam" id="PF18319">
    <property type="entry name" value="Zn_ribbon_PriA"/>
    <property type="match status" value="1"/>
</dbReference>
<dbReference type="EC" id="5.6.2.4" evidence="11"/>
<keyword evidence="3 11" id="KW-0479">Metal-binding</keyword>
<keyword evidence="15" id="KW-1185">Reference proteome</keyword>
<evidence type="ECO:0000256" key="8">
    <source>
        <dbReference type="ARBA" id="ARBA00022840"/>
    </source>
</evidence>
<dbReference type="NCBIfam" id="NF004066">
    <property type="entry name" value="PRK05580.1-3"/>
    <property type="match status" value="1"/>
</dbReference>
<keyword evidence="9 11" id="KW-0238">DNA-binding</keyword>
<dbReference type="SMART" id="SM00487">
    <property type="entry name" value="DEXDc"/>
    <property type="match status" value="1"/>
</dbReference>
<evidence type="ECO:0000256" key="3">
    <source>
        <dbReference type="ARBA" id="ARBA00022723"/>
    </source>
</evidence>
<feature type="binding site" evidence="11">
    <location>
        <position position="570"/>
    </location>
    <ligand>
        <name>Zn(2+)</name>
        <dbReference type="ChEBI" id="CHEBI:29105"/>
        <label>1</label>
    </ligand>
</feature>
<keyword evidence="5 11" id="KW-0378">Hydrolase</keyword>
<sequence>MERDTVAKIALHAATYTIDKPYDYLVPPELKDCLKPGMRVIVPFGAGNRRTEGIVLVLENGCSYDPKRKNVLTLLDEEPVLDTQALRLALWMRERYFCTVYDAARAMLPSGLYFSLQDKWSITHGVDREQAYEVAGRSESAKHLLELIYAWGGSAEVAQIKEAFGTRDPNPALKLLRERGILTLETSAERGIGDKTERVASLAISPEDAMALVSGKRRSAPLRYAVVELLCTVGSASAKEICYFTGASNATLRSLEKSGILSLEQREVFRRVTVDGVEPSEPPILNSEQQAAFEGLNALAAAEKPAVALLYGVTGSGKTQVYLRLIQAVLSRGHTAMLLVPEIVLTPQLLRIFTSCFGDDIAVLHSSLRAGERYDEWKRVRAGKARVVIGTRSAVFAPLKHLGLIILDEEQEYTYKSENVPKYHARDVAKFRCAQNDALLVLGSATPSVESMYYAKQGTYHLFTLKQRYNTRALPAVILADMKQELRAGNGTTLSGPLRQAIAKNLSAGEQSILFLNRRGASRMLSCGECGAVPTCPRCSVHLTYHSANGRLMCHYCGHSERVPETCPQCGGTLNFIGFGTQKVQEELQTAFPGVEVLRMDTDTISATHTHEKLLSRFEREKIPILVGTQMVAKGLDFPNVTLVGVVAADLSLYVDDYRAGERTFSLLTQVVGRAGRGEKNGRAIIQTYTPENDVIICAARQDYDTFYEQEINLRRMRGCPPFCDLFVLTASGRMESAVLKTCMRLRRSLEEWLSRPPLDQLNAQLLGPAPASVAKVNERYRYRLTLACRNTREVRAMVAYLLRCAQTDKENKGVSVSADVNPLD</sequence>
<evidence type="ECO:0000256" key="4">
    <source>
        <dbReference type="ARBA" id="ARBA00022741"/>
    </source>
</evidence>
<evidence type="ECO:0000256" key="11">
    <source>
        <dbReference type="HAMAP-Rule" id="MF_00983"/>
    </source>
</evidence>
<feature type="binding site" evidence="11">
    <location>
        <position position="527"/>
    </location>
    <ligand>
        <name>Zn(2+)</name>
        <dbReference type="ChEBI" id="CHEBI:29105"/>
        <label>1</label>
    </ligand>
</feature>
<comment type="cofactor">
    <cofactor evidence="11">
        <name>Zn(2+)</name>
        <dbReference type="ChEBI" id="CHEBI:29105"/>
    </cofactor>
    <text evidence="11">Binds 2 zinc ions per subunit.</text>
</comment>
<feature type="binding site" evidence="11">
    <location>
        <position position="567"/>
    </location>
    <ligand>
        <name>Zn(2+)</name>
        <dbReference type="ChEBI" id="CHEBI:29105"/>
        <label>1</label>
    </ligand>
</feature>
<evidence type="ECO:0000313" key="14">
    <source>
        <dbReference type="EMBL" id="MEQ2455167.1"/>
    </source>
</evidence>
<reference evidence="14 15" key="1">
    <citation type="submission" date="2024-03" db="EMBL/GenBank/DDBJ databases">
        <title>Human intestinal bacterial collection.</title>
        <authorList>
            <person name="Pauvert C."/>
            <person name="Hitch T.C.A."/>
            <person name="Clavel T."/>
        </authorList>
    </citation>
    <scope>NUCLEOTIDE SEQUENCE [LARGE SCALE GENOMIC DNA]</scope>
    <source>
        <strain evidence="14 15">CLA-AP-H34</strain>
    </source>
</reference>
<dbReference type="InterPro" id="IPR014001">
    <property type="entry name" value="Helicase_ATP-bd"/>
</dbReference>
<gene>
    <name evidence="11 14" type="primary">priA</name>
    <name evidence="14" type="ORF">WMO45_01425</name>
</gene>
<keyword evidence="6 11" id="KW-0347">Helicase</keyword>
<comment type="similarity">
    <text evidence="11">Belongs to the helicase family. PriA subfamily.</text>
</comment>
<evidence type="ECO:0000259" key="12">
    <source>
        <dbReference type="PROSITE" id="PS51192"/>
    </source>
</evidence>
<dbReference type="CDD" id="cd17929">
    <property type="entry name" value="DEXHc_priA"/>
    <property type="match status" value="1"/>
</dbReference>
<dbReference type="SUPFAM" id="SSF52540">
    <property type="entry name" value="P-loop containing nucleoside triphosphate hydrolases"/>
    <property type="match status" value="1"/>
</dbReference>
<evidence type="ECO:0000256" key="9">
    <source>
        <dbReference type="ARBA" id="ARBA00023125"/>
    </source>
</evidence>
<proteinExistence type="inferred from homology"/>
<evidence type="ECO:0000256" key="1">
    <source>
        <dbReference type="ARBA" id="ARBA00022515"/>
    </source>
</evidence>
<feature type="domain" description="Helicase C-terminal" evidence="13">
    <location>
        <begin position="562"/>
        <end position="715"/>
    </location>
</feature>
<keyword evidence="10 11" id="KW-0413">Isomerase</keyword>
<evidence type="ECO:0000256" key="7">
    <source>
        <dbReference type="ARBA" id="ARBA00022833"/>
    </source>
</evidence>
<evidence type="ECO:0000256" key="2">
    <source>
        <dbReference type="ARBA" id="ARBA00022705"/>
    </source>
</evidence>
<keyword evidence="8 11" id="KW-0067">ATP-binding</keyword>